<accession>A0ABP5UUU3</accession>
<protein>
    <submittedName>
        <fullName evidence="2">Uncharacterized protein</fullName>
    </submittedName>
</protein>
<organism evidence="2 3">
    <name type="scientific">Dactylosporangium salmoneum</name>
    <dbReference type="NCBI Taxonomy" id="53361"/>
    <lineage>
        <taxon>Bacteria</taxon>
        <taxon>Bacillati</taxon>
        <taxon>Actinomycetota</taxon>
        <taxon>Actinomycetes</taxon>
        <taxon>Micromonosporales</taxon>
        <taxon>Micromonosporaceae</taxon>
        <taxon>Dactylosporangium</taxon>
    </lineage>
</organism>
<dbReference type="Proteomes" id="UP001501444">
    <property type="component" value="Unassembled WGS sequence"/>
</dbReference>
<evidence type="ECO:0000256" key="1">
    <source>
        <dbReference type="SAM" id="MobiDB-lite"/>
    </source>
</evidence>
<keyword evidence="3" id="KW-1185">Reference proteome</keyword>
<dbReference type="EMBL" id="BAAARV010000099">
    <property type="protein sequence ID" value="GAA2385657.1"/>
    <property type="molecule type" value="Genomic_DNA"/>
</dbReference>
<feature type="compositionally biased region" description="Low complexity" evidence="1">
    <location>
        <begin position="27"/>
        <end position="54"/>
    </location>
</feature>
<name>A0ABP5UUU3_9ACTN</name>
<proteinExistence type="predicted"/>
<evidence type="ECO:0000313" key="3">
    <source>
        <dbReference type="Proteomes" id="UP001501444"/>
    </source>
</evidence>
<gene>
    <name evidence="2" type="ORF">GCM10010170_095610</name>
</gene>
<sequence length="139" mass="14952">MRKDPIETTATGGTGAQPRPYAPPAPTRSAPTGSASAGSTPATAAAETTAAEAPLWDDTRADGFRRRWHELQTRFVEDPKATVAEARQIIDDAVQALADNVHDREEELARVGARTSDSTEGMRGTVLQYHKLLDRVLSV</sequence>
<evidence type="ECO:0000313" key="2">
    <source>
        <dbReference type="EMBL" id="GAA2385657.1"/>
    </source>
</evidence>
<feature type="region of interest" description="Disordered" evidence="1">
    <location>
        <begin position="1"/>
        <end position="60"/>
    </location>
</feature>
<dbReference type="RefSeq" id="WP_344619373.1">
    <property type="nucleotide sequence ID" value="NZ_BAAARV010000099.1"/>
</dbReference>
<comment type="caution">
    <text evidence="2">The sequence shown here is derived from an EMBL/GenBank/DDBJ whole genome shotgun (WGS) entry which is preliminary data.</text>
</comment>
<reference evidence="3" key="1">
    <citation type="journal article" date="2019" name="Int. J. Syst. Evol. Microbiol.">
        <title>The Global Catalogue of Microorganisms (GCM) 10K type strain sequencing project: providing services to taxonomists for standard genome sequencing and annotation.</title>
        <authorList>
            <consortium name="The Broad Institute Genomics Platform"/>
            <consortium name="The Broad Institute Genome Sequencing Center for Infectious Disease"/>
            <person name="Wu L."/>
            <person name="Ma J."/>
        </authorList>
    </citation>
    <scope>NUCLEOTIDE SEQUENCE [LARGE SCALE GENOMIC DNA]</scope>
    <source>
        <strain evidence="3">JCM 3272</strain>
    </source>
</reference>